<dbReference type="InterPro" id="IPR051792">
    <property type="entry name" value="GGT_bact"/>
</dbReference>
<dbReference type="EC" id="3.4.19.13" evidence="6"/>
<evidence type="ECO:0000256" key="5">
    <source>
        <dbReference type="SAM" id="Phobius"/>
    </source>
</evidence>
<dbReference type="InterPro" id="IPR043138">
    <property type="entry name" value="GGT_lsub"/>
</dbReference>
<dbReference type="Gene3D" id="3.60.20.40">
    <property type="match status" value="1"/>
</dbReference>
<gene>
    <name evidence="6" type="ORF">JOC83_001937</name>
</gene>
<comment type="similarity">
    <text evidence="1">Belongs to the gamma-glutamyltransferase family.</text>
</comment>
<keyword evidence="5" id="KW-0472">Membrane</keyword>
<keyword evidence="7" id="KW-1185">Reference proteome</keyword>
<dbReference type="Proteomes" id="UP000809829">
    <property type="component" value="Unassembled WGS sequence"/>
</dbReference>
<evidence type="ECO:0000256" key="2">
    <source>
        <dbReference type="ARBA" id="ARBA00022679"/>
    </source>
</evidence>
<keyword evidence="2 6" id="KW-0808">Transferase</keyword>
<proteinExistence type="inferred from homology"/>
<comment type="caution">
    <text evidence="6">The sequence shown here is derived from an EMBL/GenBank/DDBJ whole genome shotgun (WGS) entry which is preliminary data.</text>
</comment>
<dbReference type="EC" id="2.3.2.2" evidence="6"/>
<dbReference type="InterPro" id="IPR029055">
    <property type="entry name" value="Ntn_hydrolases_N"/>
</dbReference>
<dbReference type="RefSeq" id="WP_205186590.1">
    <property type="nucleotide sequence ID" value="NZ_JAFBFC010000003.1"/>
</dbReference>
<keyword evidence="6" id="KW-0012">Acyltransferase</keyword>
<protein>
    <submittedName>
        <fullName evidence="6">Gamma-glutamyltranspeptidase/glutathione hydrolase</fullName>
        <ecNumber evidence="6">2.3.2.2</ecNumber>
        <ecNumber evidence="6">3.4.19.13</ecNumber>
    </submittedName>
</protein>
<keyword evidence="5" id="KW-0812">Transmembrane</keyword>
<evidence type="ECO:0000256" key="3">
    <source>
        <dbReference type="ARBA" id="ARBA00022801"/>
    </source>
</evidence>
<dbReference type="SUPFAM" id="SSF56235">
    <property type="entry name" value="N-terminal nucleophile aminohydrolases (Ntn hydrolases)"/>
    <property type="match status" value="1"/>
</dbReference>
<dbReference type="GO" id="GO:0036374">
    <property type="term" value="F:glutathione hydrolase activity"/>
    <property type="evidence" value="ECO:0007669"/>
    <property type="project" value="UniProtKB-EC"/>
</dbReference>
<accession>A0ABS2QUD3</accession>
<dbReference type="Gene3D" id="1.10.246.130">
    <property type="match status" value="1"/>
</dbReference>
<organism evidence="6 7">
    <name type="scientific">Priestia iocasae</name>
    <dbReference type="NCBI Taxonomy" id="2291674"/>
    <lineage>
        <taxon>Bacteria</taxon>
        <taxon>Bacillati</taxon>
        <taxon>Bacillota</taxon>
        <taxon>Bacilli</taxon>
        <taxon>Bacillales</taxon>
        <taxon>Bacillaceae</taxon>
        <taxon>Priestia</taxon>
    </lineage>
</organism>
<keyword evidence="3 6" id="KW-0378">Hydrolase</keyword>
<evidence type="ECO:0000313" key="6">
    <source>
        <dbReference type="EMBL" id="MBM7703090.1"/>
    </source>
</evidence>
<dbReference type="PRINTS" id="PR01210">
    <property type="entry name" value="GGTRANSPTASE"/>
</dbReference>
<keyword evidence="5" id="KW-1133">Transmembrane helix</keyword>
<dbReference type="EMBL" id="JAFBFC010000003">
    <property type="protein sequence ID" value="MBM7703090.1"/>
    <property type="molecule type" value="Genomic_DNA"/>
</dbReference>
<dbReference type="InterPro" id="IPR043137">
    <property type="entry name" value="GGT_ssub_C"/>
</dbReference>
<dbReference type="Pfam" id="PF01019">
    <property type="entry name" value="G_glu_transpept"/>
    <property type="match status" value="1"/>
</dbReference>
<feature type="transmembrane region" description="Helical" evidence="5">
    <location>
        <begin position="7"/>
        <end position="27"/>
    </location>
</feature>
<dbReference type="PANTHER" id="PTHR43199:SF1">
    <property type="entry name" value="GLUTATHIONE HYDROLASE PROENZYME"/>
    <property type="match status" value="1"/>
</dbReference>
<name>A0ABS2QUD3_9BACI</name>
<dbReference type="GO" id="GO:0103068">
    <property type="term" value="F:leukotriene C4 gamma-glutamyl transferase activity"/>
    <property type="evidence" value="ECO:0007669"/>
    <property type="project" value="UniProtKB-EC"/>
</dbReference>
<evidence type="ECO:0000256" key="4">
    <source>
        <dbReference type="ARBA" id="ARBA00023145"/>
    </source>
</evidence>
<reference evidence="6 7" key="1">
    <citation type="submission" date="2021-01" db="EMBL/GenBank/DDBJ databases">
        <title>Genomic Encyclopedia of Type Strains, Phase IV (KMG-IV): sequencing the most valuable type-strain genomes for metagenomic binning, comparative biology and taxonomic classification.</title>
        <authorList>
            <person name="Goeker M."/>
        </authorList>
    </citation>
    <scope>NUCLEOTIDE SEQUENCE [LARGE SCALE GENOMIC DNA]</scope>
    <source>
        <strain evidence="6 7">DSM 104297</strain>
    </source>
</reference>
<evidence type="ECO:0000256" key="1">
    <source>
        <dbReference type="ARBA" id="ARBA00009381"/>
    </source>
</evidence>
<keyword evidence="4" id="KW-0865">Zymogen</keyword>
<sequence length="519" mass="57536">MRKWKVVVISILIISLIIGIVSYQTIFKKEPYAVSTSDPVATQIGLDVLESGGTAVDAAIAISYALGVAEPYGSGIGGGGGMLIDPADADPTFIDYRETAPDKDKGKEGVPGFVAGMEYIHDNYGTRPMSDLIDPSIQVAKEGIEVDQSLHDRLNSYKDNIDEEELDNFYPDEEAIEAGKTLKQPELAKTLERIKEDGAKAFYEGQIADSIKDETKISSDDLEDYEVIEREPLIESYKGNQIVTAPPPFSGATLIQMLKMVDKEEVWKLKENNPSLYYHYMGEISKKAYKDRLGKMADPAFIKQATDDWTTDKYVDLLRKQLTSTEADKTKVSDVEEHESTTHFVVIDGDGTVVSTTNTLSNFFGSGKNVDGFFMNNTLDTFGEGINKREEGKRPRTFTAPTIIRDAEDEWVLGIGTPGGNRIPQVLTQVIGNYFEGDQPIEEAVDSNRVIYDSSKLYMEKEPNEKTADALKTYGYEFPENDNPMFYGGVQALVKDLEEGSIKGAADSRREGVWNTQNK</sequence>
<evidence type="ECO:0000313" key="7">
    <source>
        <dbReference type="Proteomes" id="UP000809829"/>
    </source>
</evidence>
<dbReference type="PANTHER" id="PTHR43199">
    <property type="entry name" value="GLUTATHIONE HYDROLASE"/>
    <property type="match status" value="1"/>
</dbReference>